<accession>A0ABW2AB36</accession>
<gene>
    <name evidence="2" type="ORF">ACFQDH_01445</name>
</gene>
<dbReference type="EMBL" id="JBHSWH010000001">
    <property type="protein sequence ID" value="MFC6703966.1"/>
    <property type="molecule type" value="Genomic_DNA"/>
</dbReference>
<dbReference type="Pfam" id="PF04964">
    <property type="entry name" value="Flp_Fap"/>
    <property type="match status" value="1"/>
</dbReference>
<dbReference type="InterPro" id="IPR007047">
    <property type="entry name" value="Flp_Fap"/>
</dbReference>
<organism evidence="2 3">
    <name type="scientific">Flexivirga alba</name>
    <dbReference type="NCBI Taxonomy" id="702742"/>
    <lineage>
        <taxon>Bacteria</taxon>
        <taxon>Bacillati</taxon>
        <taxon>Actinomycetota</taxon>
        <taxon>Actinomycetes</taxon>
        <taxon>Micrococcales</taxon>
        <taxon>Dermacoccaceae</taxon>
        <taxon>Flexivirga</taxon>
    </lineage>
</organism>
<evidence type="ECO:0000313" key="2">
    <source>
        <dbReference type="EMBL" id="MFC6703966.1"/>
    </source>
</evidence>
<name>A0ABW2AB36_9MICO</name>
<sequence length="62" mass="6334">MSKTLITLQSRLVDAVQGKKDRGATMVEYGLIVALIAVVVAVAAATLGTDIASLFGTVSGKL</sequence>
<protein>
    <submittedName>
        <fullName evidence="2">Flp family type IVb pilin</fullName>
    </submittedName>
</protein>
<reference evidence="3" key="1">
    <citation type="journal article" date="2019" name="Int. J. Syst. Evol. Microbiol.">
        <title>The Global Catalogue of Microorganisms (GCM) 10K type strain sequencing project: providing services to taxonomists for standard genome sequencing and annotation.</title>
        <authorList>
            <consortium name="The Broad Institute Genomics Platform"/>
            <consortium name="The Broad Institute Genome Sequencing Center for Infectious Disease"/>
            <person name="Wu L."/>
            <person name="Ma J."/>
        </authorList>
    </citation>
    <scope>NUCLEOTIDE SEQUENCE [LARGE SCALE GENOMIC DNA]</scope>
    <source>
        <strain evidence="3">CCUG 58127</strain>
    </source>
</reference>
<proteinExistence type="predicted"/>
<evidence type="ECO:0000313" key="3">
    <source>
        <dbReference type="Proteomes" id="UP001596298"/>
    </source>
</evidence>
<evidence type="ECO:0000256" key="1">
    <source>
        <dbReference type="SAM" id="Phobius"/>
    </source>
</evidence>
<keyword evidence="3" id="KW-1185">Reference proteome</keyword>
<comment type="caution">
    <text evidence="2">The sequence shown here is derived from an EMBL/GenBank/DDBJ whole genome shotgun (WGS) entry which is preliminary data.</text>
</comment>
<keyword evidence="1" id="KW-1133">Transmembrane helix</keyword>
<feature type="transmembrane region" description="Helical" evidence="1">
    <location>
        <begin position="29"/>
        <end position="55"/>
    </location>
</feature>
<keyword evidence="1" id="KW-0812">Transmembrane</keyword>
<dbReference type="Proteomes" id="UP001596298">
    <property type="component" value="Unassembled WGS sequence"/>
</dbReference>
<dbReference type="RefSeq" id="WP_382397777.1">
    <property type="nucleotide sequence ID" value="NZ_JBHSWH010000001.1"/>
</dbReference>
<keyword evidence="1" id="KW-0472">Membrane</keyword>